<feature type="transmembrane region" description="Helical" evidence="1">
    <location>
        <begin position="12"/>
        <end position="30"/>
    </location>
</feature>
<protein>
    <submittedName>
        <fullName evidence="2">Uncharacterized protein</fullName>
    </submittedName>
</protein>
<proteinExistence type="predicted"/>
<evidence type="ECO:0000313" key="3">
    <source>
        <dbReference type="Proteomes" id="UP001344658"/>
    </source>
</evidence>
<keyword evidence="1" id="KW-0472">Membrane</keyword>
<gene>
    <name evidence="2" type="ORF">V2S66_26710</name>
</gene>
<dbReference type="RefSeq" id="WP_330799226.1">
    <property type="nucleotide sequence ID" value="NZ_JAZEWV010000030.1"/>
</dbReference>
<dbReference type="EMBL" id="JAZEWV010000030">
    <property type="protein sequence ID" value="MEE4545546.1"/>
    <property type="molecule type" value="Genomic_DNA"/>
</dbReference>
<keyword evidence="3" id="KW-1185">Reference proteome</keyword>
<feature type="transmembrane region" description="Helical" evidence="1">
    <location>
        <begin position="50"/>
        <end position="69"/>
    </location>
</feature>
<dbReference type="Proteomes" id="UP001344658">
    <property type="component" value="Unassembled WGS sequence"/>
</dbReference>
<reference evidence="2 3" key="1">
    <citation type="submission" date="2023-12" db="EMBL/GenBank/DDBJ databases">
        <title>Streptomyces sp. V4-01.</title>
        <authorList>
            <person name="Somphong A."/>
            <person name="Phongsopitanun W."/>
        </authorList>
    </citation>
    <scope>NUCLEOTIDE SEQUENCE [LARGE SCALE GENOMIC DNA]</scope>
    <source>
        <strain evidence="2 3">V4-01</strain>
    </source>
</reference>
<organism evidence="2 3">
    <name type="scientific">Actinacidiphila polyblastidii</name>
    <dbReference type="NCBI Taxonomy" id="3110430"/>
    <lineage>
        <taxon>Bacteria</taxon>
        <taxon>Bacillati</taxon>
        <taxon>Actinomycetota</taxon>
        <taxon>Actinomycetes</taxon>
        <taxon>Kitasatosporales</taxon>
        <taxon>Streptomycetaceae</taxon>
        <taxon>Actinacidiphila</taxon>
    </lineage>
</organism>
<keyword evidence="1" id="KW-1133">Transmembrane helix</keyword>
<keyword evidence="1" id="KW-0812">Transmembrane</keyword>
<name>A0ABU7PIG5_9ACTN</name>
<comment type="caution">
    <text evidence="2">The sequence shown here is derived from an EMBL/GenBank/DDBJ whole genome shotgun (WGS) entry which is preliminary data.</text>
</comment>
<evidence type="ECO:0000256" key="1">
    <source>
        <dbReference type="SAM" id="Phobius"/>
    </source>
</evidence>
<sequence>MRELLILLRFDSYVVALGATIAAATIITSHREEAAAGLAEGAERVAAWRAAARVAAVSALLWLLSRVVLRAHGRHRARANA</sequence>
<accession>A0ABU7PIG5</accession>
<evidence type="ECO:0000313" key="2">
    <source>
        <dbReference type="EMBL" id="MEE4545546.1"/>
    </source>
</evidence>